<gene>
    <name evidence="3" type="ORF">CEY11_12215</name>
</gene>
<evidence type="ECO:0000313" key="4">
    <source>
        <dbReference type="Proteomes" id="UP000214603"/>
    </source>
</evidence>
<feature type="domain" description="NIPSNAP" evidence="2">
    <location>
        <begin position="15"/>
        <end position="114"/>
    </location>
</feature>
<dbReference type="InterPro" id="IPR012577">
    <property type="entry name" value="NIPSNAP"/>
</dbReference>
<protein>
    <recommendedName>
        <fullName evidence="2">NIPSNAP domain-containing protein</fullName>
    </recommendedName>
</protein>
<evidence type="ECO:0000259" key="2">
    <source>
        <dbReference type="Pfam" id="PF07978"/>
    </source>
</evidence>
<feature type="domain" description="NIPSNAP" evidence="2">
    <location>
        <begin position="127"/>
        <end position="218"/>
    </location>
</feature>
<reference evidence="4" key="1">
    <citation type="submission" date="2017-06" db="EMBL/GenBank/DDBJ databases">
        <title>Herbaspirillum phytohormonus sp. nov., isolated from the root nodule of Robinia pseudoacacia in lead-zinc mine.</title>
        <authorList>
            <person name="Fan M."/>
            <person name="Lin Y."/>
        </authorList>
    </citation>
    <scope>NUCLEOTIDE SEQUENCE [LARGE SCALE GENOMIC DNA]</scope>
    <source>
        <strain evidence="4">SC-089</strain>
    </source>
</reference>
<sequence>MGMASLSTRRRKMLYELVVDTLRPGTCYQYLERLADAVAARRKYGRLAGCWTSDDDTAYSGFGSLNQVVHIWSFEDMSRRQQSLSDLGAGNIWPPQAADILVSQEVELLQPAPFMKEMEAQARWSMYELAIDTVRQGTMKAVLQAWEKGLPDRIKHGPLAGCWVSATGKSDRVIHLWGCPGLRNRERIRNQSWKPGVWPPAREHIVTQENRLLVPALFVEDSAYEVNLAGSLAATSPTYVPPPVAGKAPGL</sequence>
<accession>A0A225MCI5</accession>
<dbReference type="PANTHER" id="PTHR21017">
    <property type="entry name" value="NIPSNAP-RELATED"/>
    <property type="match status" value="1"/>
</dbReference>
<dbReference type="Proteomes" id="UP000214603">
    <property type="component" value="Unassembled WGS sequence"/>
</dbReference>
<comment type="similarity">
    <text evidence="1">Belongs to the NipSnap family.</text>
</comment>
<evidence type="ECO:0000256" key="1">
    <source>
        <dbReference type="ARBA" id="ARBA00005291"/>
    </source>
</evidence>
<dbReference type="PANTHER" id="PTHR21017:SF17">
    <property type="entry name" value="PROTEIN NIPSNAP"/>
    <property type="match status" value="1"/>
</dbReference>
<dbReference type="AlphaFoldDB" id="A0A225MCI5"/>
<dbReference type="Gene3D" id="3.30.70.100">
    <property type="match status" value="2"/>
</dbReference>
<dbReference type="InterPro" id="IPR051557">
    <property type="entry name" value="NipSnap_domain"/>
</dbReference>
<dbReference type="SUPFAM" id="SSF54909">
    <property type="entry name" value="Dimeric alpha+beta barrel"/>
    <property type="match status" value="2"/>
</dbReference>
<organism evidence="3 4">
    <name type="scientific">Candidimonas nitroreducens</name>
    <dbReference type="NCBI Taxonomy" id="683354"/>
    <lineage>
        <taxon>Bacteria</taxon>
        <taxon>Pseudomonadati</taxon>
        <taxon>Pseudomonadota</taxon>
        <taxon>Betaproteobacteria</taxon>
        <taxon>Burkholderiales</taxon>
        <taxon>Alcaligenaceae</taxon>
        <taxon>Candidimonas</taxon>
    </lineage>
</organism>
<keyword evidence="4" id="KW-1185">Reference proteome</keyword>
<dbReference type="EMBL" id="NJIH01000007">
    <property type="protein sequence ID" value="OWT58958.1"/>
    <property type="molecule type" value="Genomic_DNA"/>
</dbReference>
<dbReference type="Pfam" id="PF07978">
    <property type="entry name" value="NIPSNAP"/>
    <property type="match status" value="2"/>
</dbReference>
<evidence type="ECO:0000313" key="3">
    <source>
        <dbReference type="EMBL" id="OWT58958.1"/>
    </source>
</evidence>
<proteinExistence type="inferred from homology"/>
<name>A0A225MCI5_9BURK</name>
<dbReference type="InterPro" id="IPR011008">
    <property type="entry name" value="Dimeric_a/b-barrel"/>
</dbReference>
<comment type="caution">
    <text evidence="3">The sequence shown here is derived from an EMBL/GenBank/DDBJ whole genome shotgun (WGS) entry which is preliminary data.</text>
</comment>